<dbReference type="EMBL" id="HG670306">
    <property type="protein sequence ID" value="CDM80196.1"/>
    <property type="molecule type" value="Genomic_DNA"/>
</dbReference>
<dbReference type="InterPro" id="IPR012337">
    <property type="entry name" value="RNaseH-like_sf"/>
</dbReference>
<gene>
    <name evidence="1" type="ORF">TRAES_3BF060200060CFD_c1</name>
</gene>
<protein>
    <submittedName>
        <fullName evidence="1">Uncharacterized protein</fullName>
    </submittedName>
</protein>
<sequence>MGDVTSRRPPSSYAPAIAASCSWSTRLVSSRTASGASWLIPPSPSPVITWCPTSASFTRPATSRVTRAFDIKAVTCLHKVFIKRTAKAVLAYGAIPRQRYSEEAWMQHRFLREQVKSAALQAYLSSRVGIHLLDIEAVMHEGDPSSAPPLRVTSRRLGLLLNSLQRFMAHTTVTFIGNHVVSDQCLLRETYRLRVTRVFDIKAATGLRKASIERTPEAVLGYGAIPRQRYSKEAWMQLRFPREQVKSAVL</sequence>
<dbReference type="SUPFAM" id="SSF53098">
    <property type="entry name" value="Ribonuclease H-like"/>
    <property type="match status" value="1"/>
</dbReference>
<dbReference type="Gene3D" id="3.30.420.10">
    <property type="entry name" value="Ribonuclease H-like superfamily/Ribonuclease H"/>
    <property type="match status" value="1"/>
</dbReference>
<dbReference type="GO" id="GO:0003676">
    <property type="term" value="F:nucleic acid binding"/>
    <property type="evidence" value="ECO:0007669"/>
    <property type="project" value="InterPro"/>
</dbReference>
<dbReference type="AlphaFoldDB" id="A0A077RP19"/>
<accession>A0A077RP19</accession>
<evidence type="ECO:0000313" key="1">
    <source>
        <dbReference type="EMBL" id="CDM80196.1"/>
    </source>
</evidence>
<organism evidence="1">
    <name type="scientific">Triticum aestivum</name>
    <name type="common">Wheat</name>
    <dbReference type="NCBI Taxonomy" id="4565"/>
    <lineage>
        <taxon>Eukaryota</taxon>
        <taxon>Viridiplantae</taxon>
        <taxon>Streptophyta</taxon>
        <taxon>Embryophyta</taxon>
        <taxon>Tracheophyta</taxon>
        <taxon>Spermatophyta</taxon>
        <taxon>Magnoliopsida</taxon>
        <taxon>Liliopsida</taxon>
        <taxon>Poales</taxon>
        <taxon>Poaceae</taxon>
        <taxon>BOP clade</taxon>
        <taxon>Pooideae</taxon>
        <taxon>Triticodae</taxon>
        <taxon>Triticeae</taxon>
        <taxon>Triticinae</taxon>
        <taxon>Triticum</taxon>
    </lineage>
</organism>
<dbReference type="PROSITE" id="PS51257">
    <property type="entry name" value="PROKAR_LIPOPROTEIN"/>
    <property type="match status" value="1"/>
</dbReference>
<dbReference type="InterPro" id="IPR036397">
    <property type="entry name" value="RNaseH_sf"/>
</dbReference>
<reference evidence="1" key="1">
    <citation type="journal article" date="2014" name="Science">
        <title>Structural and functional partitioning of bread wheat chromosome 3B.</title>
        <authorList>
            <person name="Choulet F."/>
            <person name="Alberti A."/>
            <person name="Theil S."/>
            <person name="Glover N."/>
            <person name="Barbe V."/>
            <person name="Daron J."/>
            <person name="Pingault L."/>
            <person name="Sourdille P."/>
            <person name="Couloux A."/>
            <person name="Paux E."/>
            <person name="Leroy P."/>
            <person name="Mangenot S."/>
            <person name="Guilhot N."/>
            <person name="Le Gouis J."/>
            <person name="Balfourier F."/>
            <person name="Alaux M."/>
            <person name="Jamilloux V."/>
            <person name="Poulain J."/>
            <person name="Durand C."/>
            <person name="Bellec A."/>
            <person name="Gaspin C."/>
            <person name="Safar J."/>
            <person name="Dolezel J."/>
            <person name="Rogers J."/>
            <person name="Vandepoele K."/>
            <person name="Aury J.M."/>
            <person name="Mayer K."/>
            <person name="Berges H."/>
            <person name="Quesneville H."/>
            <person name="Wincker P."/>
            <person name="Feuillet C."/>
        </authorList>
    </citation>
    <scope>NUCLEOTIDE SEQUENCE</scope>
</reference>
<name>A0A077RP19_WHEAT</name>
<proteinExistence type="predicted"/>
<dbReference type="HOGENOM" id="CLU_1112971_0_0_1"/>